<feature type="chain" id="PRO_5020640633" evidence="6">
    <location>
        <begin position="31"/>
        <end position="281"/>
    </location>
</feature>
<evidence type="ECO:0000256" key="6">
    <source>
        <dbReference type="SAM" id="SignalP"/>
    </source>
</evidence>
<reference evidence="8 9" key="1">
    <citation type="submission" date="2019-01" db="EMBL/GenBank/DDBJ databases">
        <title>Vagococcus silagei sp. nov. isolated from brewer's grain.</title>
        <authorList>
            <person name="Guu J.-R."/>
        </authorList>
    </citation>
    <scope>NUCLEOTIDE SEQUENCE [LARGE SCALE GENOMIC DNA]</scope>
    <source>
        <strain evidence="8 9">2B-2</strain>
    </source>
</reference>
<dbReference type="PROSITE" id="PS50847">
    <property type="entry name" value="GRAM_POS_ANCHORING"/>
    <property type="match status" value="1"/>
</dbReference>
<dbReference type="Proteomes" id="UP000310506">
    <property type="component" value="Unassembled WGS sequence"/>
</dbReference>
<feature type="signal peptide" evidence="6">
    <location>
        <begin position="1"/>
        <end position="30"/>
    </location>
</feature>
<dbReference type="InterPro" id="IPR013783">
    <property type="entry name" value="Ig-like_fold"/>
</dbReference>
<feature type="region of interest" description="Disordered" evidence="5">
    <location>
        <begin position="230"/>
        <end position="251"/>
    </location>
</feature>
<dbReference type="Pfam" id="PF17936">
    <property type="entry name" value="Big_6"/>
    <property type="match status" value="1"/>
</dbReference>
<dbReference type="Gene3D" id="2.60.40.10">
    <property type="entry name" value="Immunoglobulins"/>
    <property type="match status" value="1"/>
</dbReference>
<dbReference type="NCBIfam" id="TIGR01167">
    <property type="entry name" value="LPXTG_anchor"/>
    <property type="match status" value="1"/>
</dbReference>
<keyword evidence="3 6" id="KW-0732">Signal</keyword>
<organism evidence="8 9">
    <name type="scientific">Vagococcus silagei</name>
    <dbReference type="NCBI Taxonomy" id="2508885"/>
    <lineage>
        <taxon>Bacteria</taxon>
        <taxon>Bacillati</taxon>
        <taxon>Bacillota</taxon>
        <taxon>Bacilli</taxon>
        <taxon>Lactobacillales</taxon>
        <taxon>Enterococcaceae</taxon>
        <taxon>Vagococcus</taxon>
    </lineage>
</organism>
<feature type="compositionally biased region" description="Low complexity" evidence="5">
    <location>
        <begin position="232"/>
        <end position="251"/>
    </location>
</feature>
<name>A0A4S3B2J3_9ENTE</name>
<evidence type="ECO:0000256" key="1">
    <source>
        <dbReference type="ARBA" id="ARBA00022512"/>
    </source>
</evidence>
<dbReference type="InterPro" id="IPR019931">
    <property type="entry name" value="LPXTG_anchor"/>
</dbReference>
<comment type="caution">
    <text evidence="8">The sequence shown here is derived from an EMBL/GenBank/DDBJ whole genome shotgun (WGS) entry which is preliminary data.</text>
</comment>
<feature type="domain" description="Gram-positive cocci surface proteins LPxTG" evidence="7">
    <location>
        <begin position="250"/>
        <end position="281"/>
    </location>
</feature>
<dbReference type="InterPro" id="IPR041498">
    <property type="entry name" value="Big_6"/>
</dbReference>
<dbReference type="EMBL" id="SDGV01000014">
    <property type="protein sequence ID" value="THB61364.1"/>
    <property type="molecule type" value="Genomic_DNA"/>
</dbReference>
<evidence type="ECO:0000313" key="9">
    <source>
        <dbReference type="Proteomes" id="UP000310506"/>
    </source>
</evidence>
<proteinExistence type="predicted"/>
<evidence type="ECO:0000313" key="8">
    <source>
        <dbReference type="EMBL" id="THB61364.1"/>
    </source>
</evidence>
<keyword evidence="1" id="KW-0134">Cell wall</keyword>
<accession>A0A4S3B2J3</accession>
<keyword evidence="4" id="KW-0572">Peptidoglycan-anchor</keyword>
<gene>
    <name evidence="8" type="ORF">ESZ54_06340</name>
</gene>
<sequence length="281" mass="29671">MKKNQVITTGIILSLFTLSSLASTSAIVFADSTSTTTNTTEVKPTNTTETKPTTTETKPIKEIITLPNSGSVLVNYQAGQKASPADFKNGLEEIHNLKFIELKFKDGLTPITDKSGVKTIELIGTINSGQQYLMPANYSVTVTNTELNISNVAYNFNTQTLSGTTKPGAAVSIVGKDGGNGIVDADKNGDFSISAPAKAGDIIYITASDSTGVGEKFTFVVPKPEPIIDPVKPTTTNTTKPITTTPTKKLPQTGEKATHFTLLGISLISTALGMSILLKKP</sequence>
<dbReference type="RefSeq" id="WP_136136827.1">
    <property type="nucleotide sequence ID" value="NZ_SDGV01000014.1"/>
</dbReference>
<keyword evidence="9" id="KW-1185">Reference proteome</keyword>
<evidence type="ECO:0000256" key="3">
    <source>
        <dbReference type="ARBA" id="ARBA00022729"/>
    </source>
</evidence>
<protein>
    <submittedName>
        <fullName evidence="8">LPXTG cell wall anchor domain-containing protein</fullName>
    </submittedName>
</protein>
<evidence type="ECO:0000259" key="7">
    <source>
        <dbReference type="PROSITE" id="PS50847"/>
    </source>
</evidence>
<keyword evidence="2" id="KW-0964">Secreted</keyword>
<evidence type="ECO:0000256" key="2">
    <source>
        <dbReference type="ARBA" id="ARBA00022525"/>
    </source>
</evidence>
<evidence type="ECO:0000256" key="5">
    <source>
        <dbReference type="SAM" id="MobiDB-lite"/>
    </source>
</evidence>
<feature type="region of interest" description="Disordered" evidence="5">
    <location>
        <begin position="35"/>
        <end position="56"/>
    </location>
</feature>
<evidence type="ECO:0000256" key="4">
    <source>
        <dbReference type="ARBA" id="ARBA00023088"/>
    </source>
</evidence>
<dbReference type="AlphaFoldDB" id="A0A4S3B2J3"/>